<reference evidence="2" key="1">
    <citation type="submission" date="2021-01" db="EMBL/GenBank/DDBJ databases">
        <authorList>
            <person name="Corre E."/>
            <person name="Pelletier E."/>
            <person name="Niang G."/>
            <person name="Scheremetjew M."/>
            <person name="Finn R."/>
            <person name="Kale V."/>
            <person name="Holt S."/>
            <person name="Cochrane G."/>
            <person name="Meng A."/>
            <person name="Brown T."/>
            <person name="Cohen L."/>
        </authorList>
    </citation>
    <scope>NUCLEOTIDE SEQUENCE</scope>
    <source>
        <strain evidence="2">SM1012Den-03</strain>
    </source>
</reference>
<protein>
    <submittedName>
        <fullName evidence="2">Uncharacterized protein</fullName>
    </submittedName>
</protein>
<dbReference type="Gene3D" id="1.25.40.10">
    <property type="entry name" value="Tetratricopeptide repeat domain"/>
    <property type="match status" value="1"/>
</dbReference>
<dbReference type="InterPro" id="IPR011990">
    <property type="entry name" value="TPR-like_helical_dom_sf"/>
</dbReference>
<feature type="region of interest" description="Disordered" evidence="1">
    <location>
        <begin position="192"/>
        <end position="237"/>
    </location>
</feature>
<name>A0A7S2Q3L6_9STRA</name>
<dbReference type="EMBL" id="HBGZ01032970">
    <property type="protein sequence ID" value="CAD9631809.1"/>
    <property type="molecule type" value="Transcribed_RNA"/>
</dbReference>
<proteinExistence type="predicted"/>
<feature type="compositionally biased region" description="Basic and acidic residues" evidence="1">
    <location>
        <begin position="304"/>
        <end position="315"/>
    </location>
</feature>
<organism evidence="2">
    <name type="scientific">Skeletonema marinoi</name>
    <dbReference type="NCBI Taxonomy" id="267567"/>
    <lineage>
        <taxon>Eukaryota</taxon>
        <taxon>Sar</taxon>
        <taxon>Stramenopiles</taxon>
        <taxon>Ochrophyta</taxon>
        <taxon>Bacillariophyta</taxon>
        <taxon>Coscinodiscophyceae</taxon>
        <taxon>Thalassiosirophycidae</taxon>
        <taxon>Thalassiosirales</taxon>
        <taxon>Skeletonemataceae</taxon>
        <taxon>Skeletonema</taxon>
        <taxon>Skeletonema marinoi-dohrnii complex</taxon>
    </lineage>
</organism>
<accession>A0A7S2Q3L6</accession>
<evidence type="ECO:0000256" key="1">
    <source>
        <dbReference type="SAM" id="MobiDB-lite"/>
    </source>
</evidence>
<feature type="compositionally biased region" description="Polar residues" evidence="1">
    <location>
        <begin position="292"/>
        <end position="303"/>
    </location>
</feature>
<sequence length="334" mass="36947">MATDPLVARHLNTLGLSCHGQDDAEALQYHRDALKILEWNKCNALLFEKMDLSREYALEMAITQSNIGDAMRRGNDFVGAAEAYKECLDLFLEGLIDNGIMLKTKLNEIEQQQGCDGGSYATVIDDVDFDAVGKTLHEHADYARIVAGVNTLLREIQCAKFVSHSASSRRRRRMSKLRATEENLKKAVESLSMASETTPMKRISLTKQAKPSLKRSVSMPDYGPTRPSLLRRSVTSIDDNQDKYDGISARIAPAENALVIALKRFPAPKIVSGDPSHSNDRDATLGAGKQVKTPSRESPSNDSHSPRSVERVDRGFEPGFDIPAIVHVEISTFF</sequence>
<gene>
    <name evidence="2" type="ORF">SMAR0320_LOCUS23594</name>
</gene>
<dbReference type="AlphaFoldDB" id="A0A7S2Q3L6"/>
<feature type="region of interest" description="Disordered" evidence="1">
    <location>
        <begin position="269"/>
        <end position="315"/>
    </location>
</feature>
<evidence type="ECO:0000313" key="2">
    <source>
        <dbReference type="EMBL" id="CAD9631809.1"/>
    </source>
</evidence>